<dbReference type="InterPro" id="IPR028082">
    <property type="entry name" value="Peripla_BP_I"/>
</dbReference>
<gene>
    <name evidence="5" type="ORF">SAMN05443668_103255</name>
</gene>
<organism evidence="5 6">
    <name type="scientific">Cryptosporangium aurantiacum</name>
    <dbReference type="NCBI Taxonomy" id="134849"/>
    <lineage>
        <taxon>Bacteria</taxon>
        <taxon>Bacillati</taxon>
        <taxon>Actinomycetota</taxon>
        <taxon>Actinomycetes</taxon>
        <taxon>Cryptosporangiales</taxon>
        <taxon>Cryptosporangiaceae</taxon>
        <taxon>Cryptosporangium</taxon>
    </lineage>
</organism>
<dbReference type="SUPFAM" id="SSF53822">
    <property type="entry name" value="Periplasmic binding protein-like I"/>
    <property type="match status" value="1"/>
</dbReference>
<protein>
    <submittedName>
        <fullName evidence="5">Branched-chain amino acid transport system substrate-binding protein</fullName>
    </submittedName>
</protein>
<dbReference type="InterPro" id="IPR028081">
    <property type="entry name" value="Leu-bd"/>
</dbReference>
<feature type="domain" description="Leucine-binding protein" evidence="4">
    <location>
        <begin position="66"/>
        <end position="384"/>
    </location>
</feature>
<keyword evidence="2 3" id="KW-0732">Signal</keyword>
<evidence type="ECO:0000259" key="4">
    <source>
        <dbReference type="Pfam" id="PF13458"/>
    </source>
</evidence>
<proteinExistence type="inferred from homology"/>
<feature type="signal peptide" evidence="3">
    <location>
        <begin position="1"/>
        <end position="23"/>
    </location>
</feature>
<name>A0A1M7PEQ1_9ACTN</name>
<evidence type="ECO:0000256" key="3">
    <source>
        <dbReference type="SAM" id="SignalP"/>
    </source>
</evidence>
<evidence type="ECO:0000313" key="5">
    <source>
        <dbReference type="EMBL" id="SHN15175.1"/>
    </source>
</evidence>
<evidence type="ECO:0000313" key="6">
    <source>
        <dbReference type="Proteomes" id="UP000184440"/>
    </source>
</evidence>
<feature type="chain" id="PRO_5039604130" evidence="3">
    <location>
        <begin position="24"/>
        <end position="433"/>
    </location>
</feature>
<reference evidence="5 6" key="1">
    <citation type="submission" date="2016-11" db="EMBL/GenBank/DDBJ databases">
        <authorList>
            <person name="Jaros S."/>
            <person name="Januszkiewicz K."/>
            <person name="Wedrychowicz H."/>
        </authorList>
    </citation>
    <scope>NUCLEOTIDE SEQUENCE [LARGE SCALE GENOMIC DNA]</scope>
    <source>
        <strain evidence="5 6">DSM 46144</strain>
    </source>
</reference>
<dbReference type="AlphaFoldDB" id="A0A1M7PEQ1"/>
<dbReference type="Pfam" id="PF13458">
    <property type="entry name" value="Peripla_BP_6"/>
    <property type="match status" value="1"/>
</dbReference>
<dbReference type="RefSeq" id="WP_073255942.1">
    <property type="nucleotide sequence ID" value="NZ_FRCS01000003.1"/>
</dbReference>
<dbReference type="STRING" id="134849.SAMN05443668_103255"/>
<evidence type="ECO:0000256" key="1">
    <source>
        <dbReference type="ARBA" id="ARBA00010062"/>
    </source>
</evidence>
<dbReference type="Gene3D" id="3.40.50.2300">
    <property type="match status" value="2"/>
</dbReference>
<sequence>MPTRRTSIAAALAAAMVAIALTACDKAPDTTAEPSGSATSEDLSAESVRTMLAYTGGKEGTADKTPITIGYVNSEGGPNAFPDYTTQIESAVALVNSKLGGIDGHPIQLKKCLVPGVEEQGQKCAQEFLSDPKVVAVLEGALDTGAQSFHSTLGGKLPVLGMMATSLAGAHDRNAYYLSGGQFGAASLVTYAKEHLKAKSVAMISAAGLPVAVQAATALKNGFRAAGIDVTQATYAPTSTDYVPSITASGAQKADMVLPLVVVPGQCLALAKALQQVPVTAPVVTFNSCLGSAVEKGLGDYPKWTYMSPTVNGDSTDANPETAAQIKAYQEWFTPLRPTVTTAASGVQSLQLTLTLAKLLQGSGDTVTAQTSAASFKSFTEPVFLGSPRIAFGANPAFPAVGSLANRFYTYEGKDTWKDATGGQWVVPAIPRS</sequence>
<dbReference type="PROSITE" id="PS51257">
    <property type="entry name" value="PROKAR_LIPOPROTEIN"/>
    <property type="match status" value="1"/>
</dbReference>
<dbReference type="OrthoDB" id="5169139at2"/>
<keyword evidence="6" id="KW-1185">Reference proteome</keyword>
<accession>A0A1M7PEQ1</accession>
<evidence type="ECO:0000256" key="2">
    <source>
        <dbReference type="ARBA" id="ARBA00022729"/>
    </source>
</evidence>
<dbReference type="Proteomes" id="UP000184440">
    <property type="component" value="Unassembled WGS sequence"/>
</dbReference>
<dbReference type="EMBL" id="FRCS01000003">
    <property type="protein sequence ID" value="SHN15175.1"/>
    <property type="molecule type" value="Genomic_DNA"/>
</dbReference>
<comment type="similarity">
    <text evidence="1">Belongs to the leucine-binding protein family.</text>
</comment>